<evidence type="ECO:0000313" key="2">
    <source>
        <dbReference type="EMBL" id="CAL8132161.1"/>
    </source>
</evidence>
<dbReference type="EMBL" id="CAXLJM020000092">
    <property type="protein sequence ID" value="CAL8132161.1"/>
    <property type="molecule type" value="Genomic_DNA"/>
</dbReference>
<protein>
    <recommendedName>
        <fullName evidence="4">Retrotransposon gag domain-containing protein</fullName>
    </recommendedName>
</protein>
<dbReference type="PANTHER" id="PTHR33194:SF4">
    <property type="entry name" value="CCHC-TYPE DOMAIN-CONTAINING PROTEIN"/>
    <property type="match status" value="1"/>
</dbReference>
<dbReference type="Proteomes" id="UP001642540">
    <property type="component" value="Unassembled WGS sequence"/>
</dbReference>
<name>A0ABP1RP44_9HEXA</name>
<evidence type="ECO:0008006" key="4">
    <source>
        <dbReference type="Google" id="ProtNLM"/>
    </source>
</evidence>
<feature type="region of interest" description="Disordered" evidence="1">
    <location>
        <begin position="396"/>
        <end position="543"/>
    </location>
</feature>
<gene>
    <name evidence="2" type="ORF">ODALV1_LOCUS24500</name>
</gene>
<dbReference type="PANTHER" id="PTHR33194">
    <property type="entry name" value="ZINC KNUCKLE DOMAINCONTAINING PROTEIN"/>
    <property type="match status" value="1"/>
</dbReference>
<proteinExistence type="predicted"/>
<feature type="compositionally biased region" description="Low complexity" evidence="1">
    <location>
        <begin position="411"/>
        <end position="421"/>
    </location>
</feature>
<feature type="compositionally biased region" description="Low complexity" evidence="1">
    <location>
        <begin position="445"/>
        <end position="479"/>
    </location>
</feature>
<organism evidence="2 3">
    <name type="scientific">Orchesella dallaii</name>
    <dbReference type="NCBI Taxonomy" id="48710"/>
    <lineage>
        <taxon>Eukaryota</taxon>
        <taxon>Metazoa</taxon>
        <taxon>Ecdysozoa</taxon>
        <taxon>Arthropoda</taxon>
        <taxon>Hexapoda</taxon>
        <taxon>Collembola</taxon>
        <taxon>Entomobryomorpha</taxon>
        <taxon>Entomobryoidea</taxon>
        <taxon>Orchesellidae</taxon>
        <taxon>Orchesellinae</taxon>
        <taxon>Orchesella</taxon>
    </lineage>
</organism>
<sequence>MSSKKDLSPRKTRTQGNATERDVNIVLQSNKQLNKLVNQTEKTKTPSGSVSDDPLHNQSHSTEQLLSQPSTSAVTCETTKDNEFSEQDVFGTPVISPLRRFSTLEDLQSKSEAIKFNVDYMEGASSEQLSDSDKLLFRDFDETLVDTYVKSDSEQETLVPPPKPLSPNTIARIRGLFNKKTTTVPAPPSATMATPPTLMYTPPGANQIFDGSSNTTEFFDRFDNYALVFGWTDAIKLSQLRFYLMNTPLQAYKLKLATGNAAGHTVTYAEMKKHLKDSFATSITSEEYRRRLQNRRKDPQESADTYYFDVVYLCSKVDKNMTDADIIRHLIKGIPHALGKEIFLEGKTKHSDVLKELIEHAKFESIVGTSTNTDEIHNIEIAVVQALKKLNLLPTESKPESEVNSHERPNHGQNQNSNRRGNGNRHNNRGRSTGNNYRGNRRGTRNAFRGNRGHNYNYNHNNRGYPHNNYNRGRGPYRGNYDRDYYGRSYYPEPSYYGPRTGYPPQPPPPPGRGAQAHHIEYHDAPPPPSHAYYSTYMPYQGN</sequence>
<evidence type="ECO:0000313" key="3">
    <source>
        <dbReference type="Proteomes" id="UP001642540"/>
    </source>
</evidence>
<reference evidence="2 3" key="1">
    <citation type="submission" date="2024-08" db="EMBL/GenBank/DDBJ databases">
        <authorList>
            <person name="Cucini C."/>
            <person name="Frati F."/>
        </authorList>
    </citation>
    <scope>NUCLEOTIDE SEQUENCE [LARGE SCALE GENOMIC DNA]</scope>
</reference>
<feature type="compositionally biased region" description="Low complexity" evidence="1">
    <location>
        <begin position="487"/>
        <end position="501"/>
    </location>
</feature>
<feature type="compositionally biased region" description="Polar residues" evidence="1">
    <location>
        <begin position="26"/>
        <end position="77"/>
    </location>
</feature>
<feature type="compositionally biased region" description="Basic and acidic residues" evidence="1">
    <location>
        <begin position="397"/>
        <end position="410"/>
    </location>
</feature>
<evidence type="ECO:0000256" key="1">
    <source>
        <dbReference type="SAM" id="MobiDB-lite"/>
    </source>
</evidence>
<comment type="caution">
    <text evidence="2">The sequence shown here is derived from an EMBL/GenBank/DDBJ whole genome shotgun (WGS) entry which is preliminary data.</text>
</comment>
<accession>A0ABP1RP44</accession>
<feature type="compositionally biased region" description="Pro residues" evidence="1">
    <location>
        <begin position="502"/>
        <end position="512"/>
    </location>
</feature>
<feature type="region of interest" description="Disordered" evidence="1">
    <location>
        <begin position="1"/>
        <end position="79"/>
    </location>
</feature>
<keyword evidence="3" id="KW-1185">Reference proteome</keyword>